<dbReference type="PROSITE" id="PS50943">
    <property type="entry name" value="HTH_CROC1"/>
    <property type="match status" value="1"/>
</dbReference>
<organism evidence="2 3">
    <name type="scientific">Tahibacter amnicola</name>
    <dbReference type="NCBI Taxonomy" id="2976241"/>
    <lineage>
        <taxon>Bacteria</taxon>
        <taxon>Pseudomonadati</taxon>
        <taxon>Pseudomonadota</taxon>
        <taxon>Gammaproteobacteria</taxon>
        <taxon>Lysobacterales</taxon>
        <taxon>Rhodanobacteraceae</taxon>
        <taxon>Tahibacter</taxon>
    </lineage>
</organism>
<sequence>MQDPKLDPKFAQRLDQALTAAGIPADRTRVRRVAVMFDVTRETSRLWTKGRVPGLETLRTVASRLQVSLDWLGTGRGSSTPSKVKDDHEIYNADSTELALIGKIRTMSAKRRRALLNLLSDD</sequence>
<protein>
    <recommendedName>
        <fullName evidence="1">HTH cro/C1-type domain-containing protein</fullName>
    </recommendedName>
</protein>
<dbReference type="InterPro" id="IPR001387">
    <property type="entry name" value="Cro/C1-type_HTH"/>
</dbReference>
<dbReference type="InterPro" id="IPR010982">
    <property type="entry name" value="Lambda_DNA-bd_dom_sf"/>
</dbReference>
<dbReference type="Proteomes" id="UP001064632">
    <property type="component" value="Chromosome"/>
</dbReference>
<keyword evidence="3" id="KW-1185">Reference proteome</keyword>
<dbReference type="RefSeq" id="WP_261695591.1">
    <property type="nucleotide sequence ID" value="NZ_CP104694.1"/>
</dbReference>
<name>A0ABY6BF24_9GAMM</name>
<reference evidence="2" key="1">
    <citation type="submission" date="2022-09" db="EMBL/GenBank/DDBJ databases">
        <title>Tahibacter sp. nov., isolated from a fresh water.</title>
        <authorList>
            <person name="Baek J.H."/>
            <person name="Lee J.K."/>
            <person name="Kim J.M."/>
            <person name="Jeon C.O."/>
        </authorList>
    </citation>
    <scope>NUCLEOTIDE SEQUENCE</scope>
    <source>
        <strain evidence="2">W38</strain>
    </source>
</reference>
<accession>A0ABY6BF24</accession>
<gene>
    <name evidence="2" type="ORF">N4264_02990</name>
</gene>
<evidence type="ECO:0000259" key="1">
    <source>
        <dbReference type="PROSITE" id="PS50943"/>
    </source>
</evidence>
<feature type="domain" description="HTH cro/C1-type" evidence="1">
    <location>
        <begin position="47"/>
        <end position="72"/>
    </location>
</feature>
<evidence type="ECO:0000313" key="2">
    <source>
        <dbReference type="EMBL" id="UXI68633.1"/>
    </source>
</evidence>
<dbReference type="SUPFAM" id="SSF47413">
    <property type="entry name" value="lambda repressor-like DNA-binding domains"/>
    <property type="match status" value="1"/>
</dbReference>
<proteinExistence type="predicted"/>
<evidence type="ECO:0000313" key="3">
    <source>
        <dbReference type="Proteomes" id="UP001064632"/>
    </source>
</evidence>
<dbReference type="EMBL" id="CP104694">
    <property type="protein sequence ID" value="UXI68633.1"/>
    <property type="molecule type" value="Genomic_DNA"/>
</dbReference>